<evidence type="ECO:0000313" key="4">
    <source>
        <dbReference type="Proteomes" id="UP000054477"/>
    </source>
</evidence>
<dbReference type="Gene3D" id="3.30.710.10">
    <property type="entry name" value="Potassium Channel Kv1.1, Chain A"/>
    <property type="match status" value="1"/>
</dbReference>
<feature type="region of interest" description="Disordered" evidence="1">
    <location>
        <begin position="1"/>
        <end position="59"/>
    </location>
</feature>
<dbReference type="PANTHER" id="PTHR47369:SF2">
    <property type="entry name" value="BTB_POZ DOMAIN-CONTAINING PROTEIN 2"/>
    <property type="match status" value="1"/>
</dbReference>
<dbReference type="PROSITE" id="PS50097">
    <property type="entry name" value="BTB"/>
    <property type="match status" value="1"/>
</dbReference>
<keyword evidence="4" id="KW-1185">Reference proteome</keyword>
<feature type="domain" description="BTB" evidence="2">
    <location>
        <begin position="82"/>
        <end position="147"/>
    </location>
</feature>
<feature type="compositionally biased region" description="Polar residues" evidence="1">
    <location>
        <begin position="1"/>
        <end position="11"/>
    </location>
</feature>
<dbReference type="PANTHER" id="PTHR47369">
    <property type="entry name" value="BTB/POZ DOMAIN-CONTAINING PROTEIN"/>
    <property type="match status" value="1"/>
</dbReference>
<evidence type="ECO:0000259" key="2">
    <source>
        <dbReference type="PROSITE" id="PS50097"/>
    </source>
</evidence>
<dbReference type="AlphaFoldDB" id="A0A0C9XN43"/>
<sequence length="346" mass="37818">MSFIPSSSGSVNGRGAHPNGSAANTNGDVPKSTEAYRSNGSSPSSSTYPINGFSHPAPYQSSHNEQIVNHLYHSGFQTGNYADTTLHVRQNVYRLHAIVLSRSPYLAHSMSTSPQTTGQRMIYVNLDQEPEVTQEGFAIALGFLYSSISLNLVRPENARAVLAAGCLLGGMEELCSFAYDVCRQSLSVETIGSWLEFIDSTTTSTDGSVTPDISSTVFGHYAQRLRDDVFHFLVVTLPEVLEVVQRAGQESHVNPAGRDVLLQVYSEVPFEMFKMAVETQTFEIGPAQARFKFAKDAIELRKRGIARGVGAEETVVLAFGGGNNLGDHSVHVTRKMRKRPLWKVNT</sequence>
<dbReference type="HOGENOM" id="CLU_044376_0_0_1"/>
<dbReference type="SUPFAM" id="SSF54695">
    <property type="entry name" value="POZ domain"/>
    <property type="match status" value="1"/>
</dbReference>
<reference evidence="4" key="2">
    <citation type="submission" date="2015-01" db="EMBL/GenBank/DDBJ databases">
        <title>Evolutionary Origins and Diversification of the Mycorrhizal Mutualists.</title>
        <authorList>
            <consortium name="DOE Joint Genome Institute"/>
            <consortium name="Mycorrhizal Genomics Consortium"/>
            <person name="Kohler A."/>
            <person name="Kuo A."/>
            <person name="Nagy L.G."/>
            <person name="Floudas D."/>
            <person name="Copeland A."/>
            <person name="Barry K.W."/>
            <person name="Cichocki N."/>
            <person name="Veneault-Fourrey C."/>
            <person name="LaButti K."/>
            <person name="Lindquist E.A."/>
            <person name="Lipzen A."/>
            <person name="Lundell T."/>
            <person name="Morin E."/>
            <person name="Murat C."/>
            <person name="Riley R."/>
            <person name="Ohm R."/>
            <person name="Sun H."/>
            <person name="Tunlid A."/>
            <person name="Henrissat B."/>
            <person name="Grigoriev I.V."/>
            <person name="Hibbett D.S."/>
            <person name="Martin F."/>
        </authorList>
    </citation>
    <scope>NUCLEOTIDE SEQUENCE [LARGE SCALE GENOMIC DNA]</scope>
    <source>
        <strain evidence="4">LaAM-08-1</strain>
    </source>
</reference>
<name>A0A0C9XN43_9AGAR</name>
<organism evidence="3 4">
    <name type="scientific">Laccaria amethystina LaAM-08-1</name>
    <dbReference type="NCBI Taxonomy" id="1095629"/>
    <lineage>
        <taxon>Eukaryota</taxon>
        <taxon>Fungi</taxon>
        <taxon>Dikarya</taxon>
        <taxon>Basidiomycota</taxon>
        <taxon>Agaricomycotina</taxon>
        <taxon>Agaricomycetes</taxon>
        <taxon>Agaricomycetidae</taxon>
        <taxon>Agaricales</taxon>
        <taxon>Agaricineae</taxon>
        <taxon>Hydnangiaceae</taxon>
        <taxon>Laccaria</taxon>
    </lineage>
</organism>
<dbReference type="InterPro" id="IPR011333">
    <property type="entry name" value="SKP1/BTB/POZ_sf"/>
</dbReference>
<accession>A0A0C9XN43</accession>
<evidence type="ECO:0000313" key="3">
    <source>
        <dbReference type="EMBL" id="KIK06536.1"/>
    </source>
</evidence>
<dbReference type="EMBL" id="KN838552">
    <property type="protein sequence ID" value="KIK06536.1"/>
    <property type="molecule type" value="Genomic_DNA"/>
</dbReference>
<dbReference type="InterPro" id="IPR000210">
    <property type="entry name" value="BTB/POZ_dom"/>
</dbReference>
<dbReference type="OrthoDB" id="6359943at2759"/>
<proteinExistence type="predicted"/>
<evidence type="ECO:0000256" key="1">
    <source>
        <dbReference type="SAM" id="MobiDB-lite"/>
    </source>
</evidence>
<gene>
    <name evidence="3" type="ORF">K443DRAFT_674188</name>
</gene>
<reference evidence="3 4" key="1">
    <citation type="submission" date="2014-04" db="EMBL/GenBank/DDBJ databases">
        <authorList>
            <consortium name="DOE Joint Genome Institute"/>
            <person name="Kuo A."/>
            <person name="Kohler A."/>
            <person name="Nagy L.G."/>
            <person name="Floudas D."/>
            <person name="Copeland A."/>
            <person name="Barry K.W."/>
            <person name="Cichocki N."/>
            <person name="Veneault-Fourrey C."/>
            <person name="LaButti K."/>
            <person name="Lindquist E.A."/>
            <person name="Lipzen A."/>
            <person name="Lundell T."/>
            <person name="Morin E."/>
            <person name="Murat C."/>
            <person name="Sun H."/>
            <person name="Tunlid A."/>
            <person name="Henrissat B."/>
            <person name="Grigoriev I.V."/>
            <person name="Hibbett D.S."/>
            <person name="Martin F."/>
            <person name="Nordberg H.P."/>
            <person name="Cantor M.N."/>
            <person name="Hua S.X."/>
        </authorList>
    </citation>
    <scope>NUCLEOTIDE SEQUENCE [LARGE SCALE GENOMIC DNA]</scope>
    <source>
        <strain evidence="3 4">LaAM-08-1</strain>
    </source>
</reference>
<protein>
    <recommendedName>
        <fullName evidence="2">BTB domain-containing protein</fullName>
    </recommendedName>
</protein>
<dbReference type="Proteomes" id="UP000054477">
    <property type="component" value="Unassembled WGS sequence"/>
</dbReference>